<evidence type="ECO:0000256" key="8">
    <source>
        <dbReference type="NCBIfam" id="TIGR02392"/>
    </source>
</evidence>
<dbReference type="Gene3D" id="1.10.10.10">
    <property type="entry name" value="Winged helix-like DNA-binding domain superfamily/Winged helix DNA-binding domain"/>
    <property type="match status" value="1"/>
</dbReference>
<gene>
    <name evidence="7 10" type="primary">rpoH</name>
    <name evidence="10" type="ORF">J3U76_08250</name>
</gene>
<keyword evidence="2 7" id="KW-0805">Transcription regulation</keyword>
<sequence>MTTDFQRHFSLVPQGSLEAYIQAVNTIPVLSAEEEKSLAERLQSDGSLSAARQMIMSHLRFVVHIARGYSGYGLPQADLIQEGNIGLMKAVKRFDPGVGVRLVSFAVHWIKAEIHEYVLRNWRVVKVATTKAQRKLFFNLRKSKKRLGWFNQDEVNMVAENLGVQPSEVLEMESRMSAQDQAFDLASDDDEKETNFSPVQYLQDHSSDVATQVEDDNWEQTANRRLRSALATLDERSQHIIQARWLDEDDKTTLQVLADQYGVSAERIRQLEKSALKKLKVAMDS</sequence>
<evidence type="ECO:0000313" key="10">
    <source>
        <dbReference type="EMBL" id="MBO1519615.1"/>
    </source>
</evidence>
<feature type="region of interest" description="Sigma-70 factor domain-4" evidence="7">
    <location>
        <begin position="229"/>
        <end position="281"/>
    </location>
</feature>
<dbReference type="PRINTS" id="PR00046">
    <property type="entry name" value="SIGMA70FCT"/>
</dbReference>
<feature type="region of interest" description="Sigma-70 factor domain-2" evidence="7">
    <location>
        <begin position="54"/>
        <end position="123"/>
    </location>
</feature>
<feature type="DNA-binding region" description="H-T-H motif" evidence="7">
    <location>
        <begin position="254"/>
        <end position="273"/>
    </location>
</feature>
<evidence type="ECO:0000256" key="2">
    <source>
        <dbReference type="ARBA" id="ARBA00023015"/>
    </source>
</evidence>
<evidence type="ECO:0000256" key="1">
    <source>
        <dbReference type="ARBA" id="ARBA00022490"/>
    </source>
</evidence>
<dbReference type="Gene3D" id="1.20.120.1810">
    <property type="match status" value="1"/>
</dbReference>
<evidence type="ECO:0000313" key="11">
    <source>
        <dbReference type="Proteomes" id="UP000664882"/>
    </source>
</evidence>
<dbReference type="InterPro" id="IPR014284">
    <property type="entry name" value="RNA_pol_sigma-70_dom"/>
</dbReference>
<reference evidence="10 11" key="1">
    <citation type="submission" date="2021-03" db="EMBL/GenBank/DDBJ databases">
        <title>Oceanisphaera sp. nov., isolated from the intestine.</title>
        <authorList>
            <person name="Zhao L.-H."/>
            <person name="Shi L.-F."/>
        </authorList>
    </citation>
    <scope>NUCLEOTIDE SEQUENCE [LARGE SCALE GENOMIC DNA]</scope>
    <source>
        <strain evidence="10 11">DM8</strain>
    </source>
</reference>
<proteinExistence type="inferred from homology"/>
<dbReference type="InterPro" id="IPR009042">
    <property type="entry name" value="RNA_pol_sigma70_r1_2"/>
</dbReference>
<dbReference type="NCBIfam" id="TIGR02392">
    <property type="entry name" value="rpoH_proteo"/>
    <property type="match status" value="1"/>
</dbReference>
<evidence type="ECO:0000256" key="3">
    <source>
        <dbReference type="ARBA" id="ARBA00023016"/>
    </source>
</evidence>
<evidence type="ECO:0000256" key="7">
    <source>
        <dbReference type="HAMAP-Rule" id="MF_00961"/>
    </source>
</evidence>
<dbReference type="InterPro" id="IPR036388">
    <property type="entry name" value="WH-like_DNA-bd_sf"/>
</dbReference>
<dbReference type="NCBIfam" id="NF005143">
    <property type="entry name" value="PRK06596.1"/>
    <property type="match status" value="1"/>
</dbReference>
<accession>A0ABS3NH56</accession>
<feature type="short sequence motif" description="Interaction with polymerase core subunit RpoC" evidence="7">
    <location>
        <begin position="78"/>
        <end position="81"/>
    </location>
</feature>
<comment type="subcellular location">
    <subcellularLocation>
        <location evidence="7">Cytoplasm</location>
    </subcellularLocation>
</comment>
<dbReference type="Pfam" id="PF04542">
    <property type="entry name" value="Sigma70_r2"/>
    <property type="match status" value="1"/>
</dbReference>
<keyword evidence="11" id="KW-1185">Reference proteome</keyword>
<protein>
    <recommendedName>
        <fullName evidence="7 8">RNA polymerase sigma factor RpoH</fullName>
    </recommendedName>
    <alternativeName>
        <fullName evidence="7">RNA polymerase sigma-32 factor</fullName>
    </alternativeName>
</protein>
<evidence type="ECO:0000256" key="6">
    <source>
        <dbReference type="ARBA" id="ARBA00023163"/>
    </source>
</evidence>
<comment type="similarity">
    <text evidence="7">Belongs to the sigma-70 factor family. RpoH subfamily.</text>
</comment>
<keyword evidence="4 7" id="KW-0731">Sigma factor</keyword>
<dbReference type="SUPFAM" id="SSF88659">
    <property type="entry name" value="Sigma3 and sigma4 domains of RNA polymerase sigma factors"/>
    <property type="match status" value="1"/>
</dbReference>
<evidence type="ECO:0000256" key="4">
    <source>
        <dbReference type="ARBA" id="ARBA00023082"/>
    </source>
</evidence>
<comment type="caution">
    <text evidence="10">The sequence shown here is derived from an EMBL/GenBank/DDBJ whole genome shotgun (WGS) entry which is preliminary data.</text>
</comment>
<comment type="subunit">
    <text evidence="7">Interacts with the RNA polymerase core enzyme.</text>
</comment>
<dbReference type="InterPro" id="IPR007627">
    <property type="entry name" value="RNA_pol_sigma70_r2"/>
</dbReference>
<dbReference type="InterPro" id="IPR013324">
    <property type="entry name" value="RNA_pol_sigma_r3/r4-like"/>
</dbReference>
<dbReference type="InterPro" id="IPR000943">
    <property type="entry name" value="RNA_pol_sigma70"/>
</dbReference>
<dbReference type="InterPro" id="IPR013325">
    <property type="entry name" value="RNA_pol_sigma_r2"/>
</dbReference>
<keyword evidence="1 7" id="KW-0963">Cytoplasm</keyword>
<keyword evidence="3 7" id="KW-0346">Stress response</keyword>
<dbReference type="Proteomes" id="UP000664882">
    <property type="component" value="Unassembled WGS sequence"/>
</dbReference>
<comment type="function">
    <text evidence="7">Sigma factors are initiation factors that promote the attachment of RNA polymerase to specific initiation sites and are then released. This sigma factor is involved in regulation of expression of heat shock genes.</text>
</comment>
<dbReference type="InterPro" id="IPR012759">
    <property type="entry name" value="RNA_pol_sigma_RpoH_proteobac"/>
</dbReference>
<feature type="domain" description="RNA polymerase sigma-70" evidence="9">
    <location>
        <begin position="78"/>
        <end position="91"/>
    </location>
</feature>
<evidence type="ECO:0000256" key="5">
    <source>
        <dbReference type="ARBA" id="ARBA00023125"/>
    </source>
</evidence>
<dbReference type="Pfam" id="PF04545">
    <property type="entry name" value="Sigma70_r4"/>
    <property type="match status" value="1"/>
</dbReference>
<dbReference type="InterPro" id="IPR050813">
    <property type="entry name" value="Sigma-70_Factor"/>
</dbReference>
<keyword evidence="6 7" id="KW-0804">Transcription</keyword>
<dbReference type="NCBIfam" id="TIGR02937">
    <property type="entry name" value="sigma70-ECF"/>
    <property type="match status" value="1"/>
</dbReference>
<keyword evidence="5 7" id="KW-0238">DNA-binding</keyword>
<dbReference type="PROSITE" id="PS00715">
    <property type="entry name" value="SIGMA70_1"/>
    <property type="match status" value="1"/>
</dbReference>
<dbReference type="InterPro" id="IPR007630">
    <property type="entry name" value="RNA_pol_sigma70_r4"/>
</dbReference>
<dbReference type="PANTHER" id="PTHR30376:SF3">
    <property type="entry name" value="RNA POLYMERASE SIGMA FACTOR RPOH"/>
    <property type="match status" value="1"/>
</dbReference>
<name>A0ABS3NH56_9GAMM</name>
<dbReference type="SUPFAM" id="SSF88946">
    <property type="entry name" value="Sigma2 domain of RNA polymerase sigma factors"/>
    <property type="match status" value="1"/>
</dbReference>
<dbReference type="Pfam" id="PF00140">
    <property type="entry name" value="Sigma70_r1_2"/>
    <property type="match status" value="1"/>
</dbReference>
<dbReference type="PANTHER" id="PTHR30376">
    <property type="entry name" value="SIGMA FACTOR RPOH HEAT SHOCK RELATED"/>
    <property type="match status" value="1"/>
</dbReference>
<organism evidence="10 11">
    <name type="scientific">Oceanisphaera pacifica</name>
    <dbReference type="NCBI Taxonomy" id="2818389"/>
    <lineage>
        <taxon>Bacteria</taxon>
        <taxon>Pseudomonadati</taxon>
        <taxon>Pseudomonadota</taxon>
        <taxon>Gammaproteobacteria</taxon>
        <taxon>Aeromonadales</taxon>
        <taxon>Aeromonadaceae</taxon>
        <taxon>Oceanisphaera</taxon>
    </lineage>
</organism>
<dbReference type="HAMAP" id="MF_00961">
    <property type="entry name" value="Sigma70_RpoH"/>
    <property type="match status" value="1"/>
</dbReference>
<dbReference type="RefSeq" id="WP_208005584.1">
    <property type="nucleotide sequence ID" value="NZ_JAGDFX010000008.1"/>
</dbReference>
<dbReference type="EMBL" id="JAGDFX010000008">
    <property type="protein sequence ID" value="MBO1519615.1"/>
    <property type="molecule type" value="Genomic_DNA"/>
</dbReference>
<dbReference type="CDD" id="cd06171">
    <property type="entry name" value="Sigma70_r4"/>
    <property type="match status" value="1"/>
</dbReference>
<evidence type="ECO:0000259" key="9">
    <source>
        <dbReference type="PROSITE" id="PS00715"/>
    </source>
</evidence>